<feature type="domain" description="Terminase large subunit gp17-like C-terminal" evidence="2">
    <location>
        <begin position="318"/>
        <end position="459"/>
    </location>
</feature>
<name>A0A7Y8GV06_9BURK</name>
<accession>A0A7Y8GV06</accession>
<dbReference type="EMBL" id="VYGV01000006">
    <property type="protein sequence ID" value="NWF45385.1"/>
    <property type="molecule type" value="Genomic_DNA"/>
</dbReference>
<organism evidence="3 4">
    <name type="scientific">Hydrogenophaga aromaticivorans</name>
    <dbReference type="NCBI Taxonomy" id="2610898"/>
    <lineage>
        <taxon>Bacteria</taxon>
        <taxon>Pseudomonadati</taxon>
        <taxon>Pseudomonadota</taxon>
        <taxon>Betaproteobacteria</taxon>
        <taxon>Burkholderiales</taxon>
        <taxon>Comamonadaceae</taxon>
        <taxon>Hydrogenophaga</taxon>
    </lineage>
</organism>
<dbReference type="InterPro" id="IPR035421">
    <property type="entry name" value="Terminase_6C"/>
</dbReference>
<sequence length="484" mass="54156">MSLASDLAEKQRRDKLELLALLEERERRARHRKLFTYYPDVGPLRRELYVQHMAFFELGATFATRGFMAGNRVGKSEAGGYETALHLTGRYPFWWAGHRFDHAIDAWAAGDTKETVRDIVQLKMLGPDGGHGTGLIPGEDIVKVVKRPNGGGAVDYIIVKHVTGKFSRLGFKSFDQGREAFQGTAKDLIWLDEESNEAIRAECAMRLATTSGLLMETFTPLRGLTPVVLKYLGEDAEVPSDRIGKAGHQALVMAGWDDAPHLDEDTKDRLLRDCEPHLREARSKGIPSIGAGAIYPVAEDEISVEDFAIPDHWPRVYGLDVGWNKTAAPFAAIDRDADIVYIYSCHYQGQQEPSTHVAAIKARGEWIPGTIDPASRGRSQKDGQQLLQIYRDLGLTLTEAENSVESGLYEVHQRLATGRLKVFKSCKPWFAEYRIYHRDDKGHIVKKNDHLMDGTRYLVVTGIHLAKTNSSQSASKYRALRGLQ</sequence>
<dbReference type="RefSeq" id="WP_177135233.1">
    <property type="nucleotide sequence ID" value="NZ_VYGV01000006.1"/>
</dbReference>
<dbReference type="AlphaFoldDB" id="A0A7Y8GV06"/>
<dbReference type="Proteomes" id="UP000545507">
    <property type="component" value="Unassembled WGS sequence"/>
</dbReference>
<proteinExistence type="predicted"/>
<protein>
    <recommendedName>
        <fullName evidence="2">Terminase large subunit gp17-like C-terminal domain-containing protein</fullName>
    </recommendedName>
</protein>
<comment type="caution">
    <text evidence="3">The sequence shown here is derived from an EMBL/GenBank/DDBJ whole genome shotgun (WGS) entry which is preliminary data.</text>
</comment>
<evidence type="ECO:0000313" key="4">
    <source>
        <dbReference type="Proteomes" id="UP000545507"/>
    </source>
</evidence>
<evidence type="ECO:0000256" key="1">
    <source>
        <dbReference type="ARBA" id="ARBA00022612"/>
    </source>
</evidence>
<evidence type="ECO:0000313" key="3">
    <source>
        <dbReference type="EMBL" id="NWF45385.1"/>
    </source>
</evidence>
<keyword evidence="1" id="KW-1188">Viral release from host cell</keyword>
<evidence type="ECO:0000259" key="2">
    <source>
        <dbReference type="Pfam" id="PF17289"/>
    </source>
</evidence>
<dbReference type="Pfam" id="PF03237">
    <property type="entry name" value="Terminase_6N"/>
    <property type="match status" value="1"/>
</dbReference>
<reference evidence="3 4" key="1">
    <citation type="submission" date="2019-09" db="EMBL/GenBank/DDBJ databases">
        <title>Hydrogenophaga aromatica sp. nov., isolated from a para-xylene-degrading enrichment culture.</title>
        <authorList>
            <person name="Tancsics A."/>
            <person name="Banerjee S."/>
        </authorList>
    </citation>
    <scope>NUCLEOTIDE SEQUENCE [LARGE SCALE GENOMIC DNA]</scope>
    <source>
        <strain evidence="3 4">D2P1</strain>
    </source>
</reference>
<keyword evidence="4" id="KW-1185">Reference proteome</keyword>
<gene>
    <name evidence="3" type="ORF">F3K02_09010</name>
</gene>
<dbReference type="Pfam" id="PF17289">
    <property type="entry name" value="Terminase_6C"/>
    <property type="match status" value="1"/>
</dbReference>
<dbReference type="Gene3D" id="3.30.420.280">
    <property type="match status" value="1"/>
</dbReference>